<reference evidence="2" key="1">
    <citation type="submission" date="2019-12" db="EMBL/GenBank/DDBJ databases">
        <title>An insight into the sialome of adult female Ixodes ricinus ticks feeding for 6 days.</title>
        <authorList>
            <person name="Perner J."/>
            <person name="Ribeiro J.M.C."/>
        </authorList>
    </citation>
    <scope>NUCLEOTIDE SEQUENCE</scope>
    <source>
        <strain evidence="2">Semi-engorged</strain>
        <tissue evidence="2">Salivary glands</tissue>
    </source>
</reference>
<dbReference type="EMBL" id="GIFC01001059">
    <property type="protein sequence ID" value="MXU83142.1"/>
    <property type="molecule type" value="Transcribed_RNA"/>
</dbReference>
<sequence>MLRLWTFLHGTHLCLVFGRIGHAPAVFQRPDQWHDPSSEGHKSKKLLQMKPRSFPFRRFFQRLRLKDRMTIEI</sequence>
<accession>A0A6B0TT58</accession>
<name>A0A6B0TT58_IXORI</name>
<evidence type="ECO:0000313" key="2">
    <source>
        <dbReference type="EMBL" id="MXU83142.1"/>
    </source>
</evidence>
<protein>
    <recommendedName>
        <fullName evidence="3">Secreted protein</fullName>
    </recommendedName>
</protein>
<feature type="signal peptide" evidence="1">
    <location>
        <begin position="1"/>
        <end position="18"/>
    </location>
</feature>
<evidence type="ECO:0000256" key="1">
    <source>
        <dbReference type="SAM" id="SignalP"/>
    </source>
</evidence>
<organism evidence="2">
    <name type="scientific">Ixodes ricinus</name>
    <name type="common">Common tick</name>
    <name type="synonym">Acarus ricinus</name>
    <dbReference type="NCBI Taxonomy" id="34613"/>
    <lineage>
        <taxon>Eukaryota</taxon>
        <taxon>Metazoa</taxon>
        <taxon>Ecdysozoa</taxon>
        <taxon>Arthropoda</taxon>
        <taxon>Chelicerata</taxon>
        <taxon>Arachnida</taxon>
        <taxon>Acari</taxon>
        <taxon>Parasitiformes</taxon>
        <taxon>Ixodida</taxon>
        <taxon>Ixodoidea</taxon>
        <taxon>Ixodidae</taxon>
        <taxon>Ixodinae</taxon>
        <taxon>Ixodes</taxon>
    </lineage>
</organism>
<keyword evidence="1" id="KW-0732">Signal</keyword>
<proteinExistence type="predicted"/>
<feature type="chain" id="PRO_5025620700" description="Secreted protein" evidence="1">
    <location>
        <begin position="19"/>
        <end position="73"/>
    </location>
</feature>
<evidence type="ECO:0008006" key="3">
    <source>
        <dbReference type="Google" id="ProtNLM"/>
    </source>
</evidence>
<dbReference type="AlphaFoldDB" id="A0A6B0TT58"/>